<accession>D2PT38</accession>
<evidence type="ECO:0000313" key="2">
    <source>
        <dbReference type="Proteomes" id="UP000007967"/>
    </source>
</evidence>
<dbReference type="Proteomes" id="UP000007967">
    <property type="component" value="Chromosome"/>
</dbReference>
<sequence length="207" mass="21567">MRSTLVNRLVRLATTGAMVAGGLVLIGAPSEAAPPKRTEGHVTGDAWISFSLDPGNPLRRFVVDAHGNPYKVVGNKLVWGDARGTIRFNHPTPDGQGGMEDNWGTIDVDYVMTAGPVAVVSGKSTGNIGFPAGQRLSISVYDDPRGRRFDRLGFSWGVVDPACVPLGLGPAPFTTYDSGAGYVVKSVPLPAVPAGTEAPDPQPACGS</sequence>
<organism evidence="1 2">
    <name type="scientific">Kribbella flavida (strain DSM 17836 / JCM 10339 / NBRC 14399)</name>
    <dbReference type="NCBI Taxonomy" id="479435"/>
    <lineage>
        <taxon>Bacteria</taxon>
        <taxon>Bacillati</taxon>
        <taxon>Actinomycetota</taxon>
        <taxon>Actinomycetes</taxon>
        <taxon>Propionibacteriales</taxon>
        <taxon>Kribbellaceae</taxon>
        <taxon>Kribbella</taxon>
    </lineage>
</organism>
<dbReference type="OrthoDB" id="3471188at2"/>
<protein>
    <submittedName>
        <fullName evidence="1">Uncharacterized protein</fullName>
    </submittedName>
</protein>
<dbReference type="RefSeq" id="WP_012917911.1">
    <property type="nucleotide sequence ID" value="NC_013729.1"/>
</dbReference>
<dbReference type="EMBL" id="CP001736">
    <property type="protein sequence ID" value="ADB29354.1"/>
    <property type="molecule type" value="Genomic_DNA"/>
</dbReference>
<evidence type="ECO:0000313" key="1">
    <source>
        <dbReference type="EMBL" id="ADB29354.1"/>
    </source>
</evidence>
<reference evidence="1 2" key="2">
    <citation type="journal article" date="2010" name="Stand. Genomic Sci.">
        <title>Complete genome sequence of Kribbella flavida type strain (IFO 14399).</title>
        <authorList>
            <person name="Pukall R."/>
            <person name="Lapidus A."/>
            <person name="Glavina Del Rio T."/>
            <person name="Copeland A."/>
            <person name="Tice H."/>
            <person name="Cheng J.-F."/>
            <person name="Lucas S."/>
            <person name="Chen F."/>
            <person name="Nolan M."/>
            <person name="LaButti K."/>
            <person name="Pati A."/>
            <person name="Ivanova N."/>
            <person name="Mavrommatis K."/>
            <person name="Mikhailova N."/>
            <person name="Pitluck S."/>
            <person name="Bruce D."/>
            <person name="Goodwin L."/>
            <person name="Land M."/>
            <person name="Hauser L."/>
            <person name="Chang Y.-J."/>
            <person name="Jeffries C.D."/>
            <person name="Chen A."/>
            <person name="Palaniappan K."/>
            <person name="Chain P."/>
            <person name="Rohde M."/>
            <person name="Goeker M."/>
            <person name="Bristow J."/>
            <person name="Eisen J.A."/>
            <person name="Markowitz V."/>
            <person name="Hugenholtz P."/>
            <person name="Kyrpides N.C."/>
            <person name="Klenk H.-P."/>
            <person name="Brettin T."/>
        </authorList>
    </citation>
    <scope>NUCLEOTIDE SEQUENCE [LARGE SCALE GENOMIC DNA]</scope>
    <source>
        <strain evidence="2">DSM 17836 / JCM 10339 / NBRC 14399</strain>
    </source>
</reference>
<gene>
    <name evidence="1" type="ordered locus">Kfla_0227</name>
</gene>
<proteinExistence type="predicted"/>
<reference evidence="2" key="1">
    <citation type="submission" date="2009-09" db="EMBL/GenBank/DDBJ databases">
        <title>The complete genome of Kribbella flavida DSM 17836.</title>
        <authorList>
            <consortium name="US DOE Joint Genome Institute (JGI-PGF)"/>
            <person name="Lucas S."/>
            <person name="Copeland A."/>
            <person name="Lapidus A."/>
            <person name="Glavina del Rio T."/>
            <person name="Dalin E."/>
            <person name="Tice H."/>
            <person name="Bruce D."/>
            <person name="Goodwin L."/>
            <person name="Pitluck S."/>
            <person name="Kyrpides N."/>
            <person name="Mavromatis K."/>
            <person name="Ivanova N."/>
            <person name="Saunders E."/>
            <person name="Brettin T."/>
            <person name="Detter J.C."/>
            <person name="Han C."/>
            <person name="Larimer F."/>
            <person name="Land M."/>
            <person name="Hauser L."/>
            <person name="Markowitz V."/>
            <person name="Cheng J.-F."/>
            <person name="Hugenholtz P."/>
            <person name="Woyke T."/>
            <person name="Wu D."/>
            <person name="Pukall R."/>
            <person name="Klenk H.-P."/>
            <person name="Eisen J.A."/>
        </authorList>
    </citation>
    <scope>NUCLEOTIDE SEQUENCE [LARGE SCALE GENOMIC DNA]</scope>
    <source>
        <strain evidence="2">DSM 17836 / JCM 10339 / NBRC 14399</strain>
    </source>
</reference>
<dbReference type="AlphaFoldDB" id="D2PT38"/>
<dbReference type="HOGENOM" id="CLU_097179_0_0_11"/>
<keyword evidence="2" id="KW-1185">Reference proteome</keyword>
<dbReference type="eggNOG" id="ENOG5033X0T">
    <property type="taxonomic scope" value="Bacteria"/>
</dbReference>
<dbReference type="STRING" id="479435.Kfla_0227"/>
<dbReference type="KEGG" id="kfl:Kfla_0227"/>
<name>D2PT38_KRIFD</name>